<dbReference type="Proteomes" id="UP000016924">
    <property type="component" value="Unassembled WGS sequence"/>
</dbReference>
<name>R7YZ05_CONA1</name>
<keyword evidence="3" id="KW-1185">Reference proteome</keyword>
<sequence>MPQQTKIAPTSFASLFLTEHKLRGVIRITYGYKRKDDEPTIEEEREGLNPIGRKIGEAQVKLAEAQSKRQSDFKRQLDEAEETYKATLKVKDEEFTRNLEKTVEAKLAQQTLSHNTALVKKYGEFTQMLGGQTEAHKAEIEHLKKQVHDEMEARASDVEHLEERLADRDEAYRAALQQVRDLERRLRDQKQENQLALEECDRRLGQELKAQKEAQEESHQNDIRNLAAEFGTLLTGTQRVTSMLQTAITPRGEAQADVERLTAELKTAIAARQAAESEAQRLGTTLQMTEAQVRSLKSTLEQVTADADMLNDELQKAVAARTGSADEVQNLKNKLQIALTAKNAAITAKGEAEDRAQRVTTDLKTVTAARDEALADVQEHDALVRRVVAVASSDRELLKEREGQLKLAISTIRMAVEKYTKREAAWKAAVEHVSADAVKRYCRLGALFLIFNTRLLHVVEEPLD</sequence>
<dbReference type="OrthoDB" id="10681058at2759"/>
<dbReference type="RefSeq" id="XP_007782395.1">
    <property type="nucleotide sequence ID" value="XM_007784205.1"/>
</dbReference>
<gene>
    <name evidence="2" type="ORF">W97_06195</name>
</gene>
<dbReference type="EMBL" id="JH767584">
    <property type="protein sequence ID" value="EON67078.1"/>
    <property type="molecule type" value="Genomic_DNA"/>
</dbReference>
<dbReference type="AlphaFoldDB" id="R7YZ05"/>
<dbReference type="STRING" id="1168221.R7YZ05"/>
<keyword evidence="1" id="KW-0175">Coiled coil</keyword>
<dbReference type="HOGENOM" id="CLU_589267_0_0_1"/>
<protein>
    <submittedName>
        <fullName evidence="2">Uncharacterized protein</fullName>
    </submittedName>
</protein>
<organism evidence="2 3">
    <name type="scientific">Coniosporium apollinis (strain CBS 100218)</name>
    <name type="common">Rock-inhabiting black yeast</name>
    <dbReference type="NCBI Taxonomy" id="1168221"/>
    <lineage>
        <taxon>Eukaryota</taxon>
        <taxon>Fungi</taxon>
        <taxon>Dikarya</taxon>
        <taxon>Ascomycota</taxon>
        <taxon>Pezizomycotina</taxon>
        <taxon>Dothideomycetes</taxon>
        <taxon>Dothideomycetes incertae sedis</taxon>
        <taxon>Coniosporium</taxon>
    </lineage>
</organism>
<dbReference type="GeneID" id="19903506"/>
<evidence type="ECO:0000256" key="1">
    <source>
        <dbReference type="SAM" id="Coils"/>
    </source>
</evidence>
<evidence type="ECO:0000313" key="3">
    <source>
        <dbReference type="Proteomes" id="UP000016924"/>
    </source>
</evidence>
<reference evidence="3" key="1">
    <citation type="submission" date="2012-06" db="EMBL/GenBank/DDBJ databases">
        <title>The genome sequence of Coniosporium apollinis CBS 100218.</title>
        <authorList>
            <consortium name="The Broad Institute Genome Sequencing Platform"/>
            <person name="Cuomo C."/>
            <person name="Gorbushina A."/>
            <person name="Noack S."/>
            <person name="Walker B."/>
            <person name="Young S.K."/>
            <person name="Zeng Q."/>
            <person name="Gargeya S."/>
            <person name="Fitzgerald M."/>
            <person name="Haas B."/>
            <person name="Abouelleil A."/>
            <person name="Alvarado L."/>
            <person name="Arachchi H.M."/>
            <person name="Berlin A.M."/>
            <person name="Chapman S.B."/>
            <person name="Goldberg J."/>
            <person name="Griggs A."/>
            <person name="Gujja S."/>
            <person name="Hansen M."/>
            <person name="Howarth C."/>
            <person name="Imamovic A."/>
            <person name="Larimer J."/>
            <person name="McCowan C."/>
            <person name="Montmayeur A."/>
            <person name="Murphy C."/>
            <person name="Neiman D."/>
            <person name="Pearson M."/>
            <person name="Priest M."/>
            <person name="Roberts A."/>
            <person name="Saif S."/>
            <person name="Shea T."/>
            <person name="Sisk P."/>
            <person name="Sykes S."/>
            <person name="Wortman J."/>
            <person name="Nusbaum C."/>
            <person name="Birren B."/>
        </authorList>
    </citation>
    <scope>NUCLEOTIDE SEQUENCE [LARGE SCALE GENOMIC DNA]</scope>
    <source>
        <strain evidence="3">CBS 100218</strain>
    </source>
</reference>
<feature type="coiled-coil region" evidence="1">
    <location>
        <begin position="158"/>
        <end position="320"/>
    </location>
</feature>
<proteinExistence type="predicted"/>
<evidence type="ECO:0000313" key="2">
    <source>
        <dbReference type="EMBL" id="EON67078.1"/>
    </source>
</evidence>
<accession>R7YZ05</accession>